<gene>
    <name evidence="1" type="ORF">CVU82_04045</name>
</gene>
<proteinExistence type="predicted"/>
<accession>A0A2N2E8X5</accession>
<comment type="caution">
    <text evidence="1">The sequence shown here is derived from an EMBL/GenBank/DDBJ whole genome shotgun (WGS) entry which is preliminary data.</text>
</comment>
<protein>
    <submittedName>
        <fullName evidence="1">Uncharacterized protein</fullName>
    </submittedName>
</protein>
<name>A0A2N2E8X5_9BACT</name>
<organism evidence="1 2">
    <name type="scientific">Candidatus Falkowbacteria bacterium HGW-Falkowbacteria-1</name>
    <dbReference type="NCBI Taxonomy" id="2013768"/>
    <lineage>
        <taxon>Bacteria</taxon>
        <taxon>Candidatus Falkowiibacteriota</taxon>
    </lineage>
</organism>
<dbReference type="Proteomes" id="UP000233517">
    <property type="component" value="Unassembled WGS sequence"/>
</dbReference>
<evidence type="ECO:0000313" key="1">
    <source>
        <dbReference type="EMBL" id="PKM91194.1"/>
    </source>
</evidence>
<sequence length="140" mass="16202">MLSIERAKKLLNNPNLSDAEVEKIRDEMSMMAALMYDQYAEERKQHKEYITKRNKYKPENIKTIFILESPPKSGKYFYDPEGETTEPLFKAMMELIGYKPIDKASGLVEFAKKGFIIVDATYTPVNHHKEGKYRDGAIMA</sequence>
<dbReference type="EMBL" id="PHAI01000003">
    <property type="protein sequence ID" value="PKM91194.1"/>
    <property type="molecule type" value="Genomic_DNA"/>
</dbReference>
<dbReference type="AlphaFoldDB" id="A0A2N2E8X5"/>
<evidence type="ECO:0000313" key="2">
    <source>
        <dbReference type="Proteomes" id="UP000233517"/>
    </source>
</evidence>
<reference evidence="1 2" key="1">
    <citation type="journal article" date="2017" name="ISME J.">
        <title>Potential for microbial H2 and metal transformations associated with novel bacteria and archaea in deep terrestrial subsurface sediments.</title>
        <authorList>
            <person name="Hernsdorf A.W."/>
            <person name="Amano Y."/>
            <person name="Miyakawa K."/>
            <person name="Ise K."/>
            <person name="Suzuki Y."/>
            <person name="Anantharaman K."/>
            <person name="Probst A."/>
            <person name="Burstein D."/>
            <person name="Thomas B.C."/>
            <person name="Banfield J.F."/>
        </authorList>
    </citation>
    <scope>NUCLEOTIDE SEQUENCE [LARGE SCALE GENOMIC DNA]</scope>
    <source>
        <strain evidence="1">HGW-Falkowbacteria-1</strain>
    </source>
</reference>